<evidence type="ECO:0000256" key="1">
    <source>
        <dbReference type="SAM" id="SignalP"/>
    </source>
</evidence>
<sequence length="136" mass="14543">MRSAKPIALLSLSTALLCSLSMSTQAHEPALSMEPHQATIVQSADDSSIVSTLQSRLTWHGNTSGIDIRVDSNEGVVRLSGVVPERGDKRVAVATALHTPGVVSVDASQLHVGRTQTVNEARWRNPTLQAANRLQL</sequence>
<protein>
    <recommendedName>
        <fullName evidence="2">BON domain-containing protein</fullName>
    </recommendedName>
</protein>
<feature type="signal peptide" evidence="1">
    <location>
        <begin position="1"/>
        <end position="26"/>
    </location>
</feature>
<dbReference type="InterPro" id="IPR051686">
    <property type="entry name" value="Lipoprotein_DolP"/>
</dbReference>
<reference evidence="3 4" key="1">
    <citation type="submission" date="2017-01" db="EMBL/GenBank/DDBJ databases">
        <title>Draft genome sequence of Pseudomonas pachastrellae type strain CCUG 46540T from a deep sea.</title>
        <authorList>
            <person name="Gomila M."/>
            <person name="Mulet M."/>
            <person name="Lalucat J."/>
            <person name="Garcia-Valdes E."/>
        </authorList>
    </citation>
    <scope>NUCLEOTIDE SEQUENCE [LARGE SCALE GENOMIC DNA]</scope>
    <source>
        <strain evidence="3 4">CCUG 46540</strain>
    </source>
</reference>
<organism evidence="3 4">
    <name type="scientific">Halopseudomonas pachastrellae</name>
    <dbReference type="NCBI Taxonomy" id="254161"/>
    <lineage>
        <taxon>Bacteria</taxon>
        <taxon>Pseudomonadati</taxon>
        <taxon>Pseudomonadota</taxon>
        <taxon>Gammaproteobacteria</taxon>
        <taxon>Pseudomonadales</taxon>
        <taxon>Pseudomonadaceae</taxon>
        <taxon>Halopseudomonas</taxon>
    </lineage>
</organism>
<dbReference type="AlphaFoldDB" id="A0A1S8DHD4"/>
<dbReference type="Proteomes" id="UP000242847">
    <property type="component" value="Unassembled WGS sequence"/>
</dbReference>
<dbReference type="PROSITE" id="PS50914">
    <property type="entry name" value="BON"/>
    <property type="match status" value="1"/>
</dbReference>
<dbReference type="InterPro" id="IPR007055">
    <property type="entry name" value="BON_dom"/>
</dbReference>
<dbReference type="OrthoDB" id="7032484at2"/>
<dbReference type="Gene3D" id="3.30.1340.30">
    <property type="match status" value="1"/>
</dbReference>
<evidence type="ECO:0000313" key="4">
    <source>
        <dbReference type="Proteomes" id="UP000242847"/>
    </source>
</evidence>
<gene>
    <name evidence="3" type="ORF">BXT89_09710</name>
</gene>
<dbReference type="RefSeq" id="WP_083727139.1">
    <property type="nucleotide sequence ID" value="NZ_FOUD01000020.1"/>
</dbReference>
<dbReference type="PANTHER" id="PTHR34606:SF15">
    <property type="entry name" value="BON DOMAIN-CONTAINING PROTEIN"/>
    <property type="match status" value="1"/>
</dbReference>
<proteinExistence type="predicted"/>
<comment type="caution">
    <text evidence="3">The sequence shown here is derived from an EMBL/GenBank/DDBJ whole genome shotgun (WGS) entry which is preliminary data.</text>
</comment>
<feature type="chain" id="PRO_5010542537" description="BON domain-containing protein" evidence="1">
    <location>
        <begin position="27"/>
        <end position="136"/>
    </location>
</feature>
<evidence type="ECO:0000259" key="2">
    <source>
        <dbReference type="PROSITE" id="PS50914"/>
    </source>
</evidence>
<keyword evidence="1" id="KW-0732">Signal</keyword>
<dbReference type="Pfam" id="PF04972">
    <property type="entry name" value="BON"/>
    <property type="match status" value="1"/>
</dbReference>
<keyword evidence="4" id="KW-1185">Reference proteome</keyword>
<dbReference type="EMBL" id="MUBC01000018">
    <property type="protein sequence ID" value="ONM44010.1"/>
    <property type="molecule type" value="Genomic_DNA"/>
</dbReference>
<feature type="domain" description="BON" evidence="2">
    <location>
        <begin position="45"/>
        <end position="114"/>
    </location>
</feature>
<dbReference type="STRING" id="254161.SAMN05216256_12068"/>
<dbReference type="PANTHER" id="PTHR34606">
    <property type="entry name" value="BON DOMAIN-CONTAINING PROTEIN"/>
    <property type="match status" value="1"/>
</dbReference>
<name>A0A1S8DHD4_9GAMM</name>
<accession>A0A1S8DHD4</accession>
<evidence type="ECO:0000313" key="3">
    <source>
        <dbReference type="EMBL" id="ONM44010.1"/>
    </source>
</evidence>